<evidence type="ECO:0000313" key="2">
    <source>
        <dbReference type="Proteomes" id="UP001207468"/>
    </source>
</evidence>
<gene>
    <name evidence="1" type="ORF">F5148DRAFT_976832</name>
</gene>
<name>A0ACC0UHQ4_9AGAM</name>
<organism evidence="1 2">
    <name type="scientific">Russula earlei</name>
    <dbReference type="NCBI Taxonomy" id="71964"/>
    <lineage>
        <taxon>Eukaryota</taxon>
        <taxon>Fungi</taxon>
        <taxon>Dikarya</taxon>
        <taxon>Basidiomycota</taxon>
        <taxon>Agaricomycotina</taxon>
        <taxon>Agaricomycetes</taxon>
        <taxon>Russulales</taxon>
        <taxon>Russulaceae</taxon>
        <taxon>Russula</taxon>
    </lineage>
</organism>
<sequence>MGASQSKQANEQVFYNTVPIQVSPELANQLADTSLSPQVSPARHAILDQDVRAKISAEAARLRGEPDGLAATSTSDSDERVDIVRREIEAALERENLDRERRMAGSGDAHGDVKNSTALLGDLEEVRQKVDRYRVRASLTELPEAKEAGEAVVSCYRTNPRTALNCWSEVAAFRGVVAKLEQVVSFYSSSDSC</sequence>
<accession>A0ACC0UHQ4</accession>
<reference evidence="1" key="1">
    <citation type="submission" date="2021-03" db="EMBL/GenBank/DDBJ databases">
        <title>Evolutionary priming and transition to the ectomycorrhizal habit in an iconic lineage of mushroom-forming fungi: is preadaptation a requirement?</title>
        <authorList>
            <consortium name="DOE Joint Genome Institute"/>
            <person name="Looney B.P."/>
            <person name="Miyauchi S."/>
            <person name="Morin E."/>
            <person name="Drula E."/>
            <person name="Courty P.E."/>
            <person name="Chicoki N."/>
            <person name="Fauchery L."/>
            <person name="Kohler A."/>
            <person name="Kuo A."/>
            <person name="LaButti K."/>
            <person name="Pangilinan J."/>
            <person name="Lipzen A."/>
            <person name="Riley R."/>
            <person name="Andreopoulos W."/>
            <person name="He G."/>
            <person name="Johnson J."/>
            <person name="Barry K.W."/>
            <person name="Grigoriev I.V."/>
            <person name="Nagy L."/>
            <person name="Hibbett D."/>
            <person name="Henrissat B."/>
            <person name="Matheny P.B."/>
            <person name="Labbe J."/>
            <person name="Martin A.F."/>
        </authorList>
    </citation>
    <scope>NUCLEOTIDE SEQUENCE</scope>
    <source>
        <strain evidence="1">BPL698</strain>
    </source>
</reference>
<proteinExistence type="predicted"/>
<comment type="caution">
    <text evidence="1">The sequence shown here is derived from an EMBL/GenBank/DDBJ whole genome shotgun (WGS) entry which is preliminary data.</text>
</comment>
<dbReference type="Proteomes" id="UP001207468">
    <property type="component" value="Unassembled WGS sequence"/>
</dbReference>
<dbReference type="EMBL" id="JAGFNK010000043">
    <property type="protein sequence ID" value="KAI9510377.1"/>
    <property type="molecule type" value="Genomic_DNA"/>
</dbReference>
<keyword evidence="2" id="KW-1185">Reference proteome</keyword>
<protein>
    <submittedName>
        <fullName evidence="1">Uncharacterized protein</fullName>
    </submittedName>
</protein>
<evidence type="ECO:0000313" key="1">
    <source>
        <dbReference type="EMBL" id="KAI9510377.1"/>
    </source>
</evidence>